<evidence type="ECO:0000313" key="3">
    <source>
        <dbReference type="EMBL" id="SNX71236.1"/>
    </source>
</evidence>
<keyword evidence="2" id="KW-0732">Signal</keyword>
<reference evidence="3 4" key="1">
    <citation type="submission" date="2017-08" db="EMBL/GenBank/DDBJ databases">
        <authorList>
            <person name="de Groot N.N."/>
        </authorList>
    </citation>
    <scope>NUCLEOTIDE SEQUENCE [LARGE SCALE GENOMIC DNA]</scope>
    <source>
        <strain evidence="3 4">JC228</strain>
    </source>
</reference>
<dbReference type="InterPro" id="IPR046720">
    <property type="entry name" value="DUF6612"/>
</dbReference>
<proteinExistence type="predicted"/>
<dbReference type="Gene3D" id="2.50.20.20">
    <property type="match status" value="1"/>
</dbReference>
<dbReference type="PROSITE" id="PS51257">
    <property type="entry name" value="PROKAR_LIPOPROTEIN"/>
    <property type="match status" value="1"/>
</dbReference>
<feature type="chain" id="PRO_5038839901" description="Lipoprotein" evidence="2">
    <location>
        <begin position="25"/>
        <end position="301"/>
    </location>
</feature>
<feature type="signal peptide" evidence="2">
    <location>
        <begin position="1"/>
        <end position="24"/>
    </location>
</feature>
<dbReference type="Proteomes" id="UP000219546">
    <property type="component" value="Unassembled WGS sequence"/>
</dbReference>
<dbReference type="RefSeq" id="WP_097158887.1">
    <property type="nucleotide sequence ID" value="NZ_JBEPMQ010000004.1"/>
</dbReference>
<evidence type="ECO:0000256" key="1">
    <source>
        <dbReference type="SAM" id="MobiDB-lite"/>
    </source>
</evidence>
<dbReference type="OrthoDB" id="1957331at2"/>
<accession>A0A285CW23</accession>
<dbReference type="AlphaFoldDB" id="A0A285CW23"/>
<gene>
    <name evidence="3" type="ORF">SAMN05877753_10567</name>
</gene>
<dbReference type="Pfam" id="PF20316">
    <property type="entry name" value="DUF6612"/>
    <property type="match status" value="1"/>
</dbReference>
<evidence type="ECO:0000313" key="4">
    <source>
        <dbReference type="Proteomes" id="UP000219546"/>
    </source>
</evidence>
<feature type="compositionally biased region" description="Acidic residues" evidence="1">
    <location>
        <begin position="33"/>
        <end position="51"/>
    </location>
</feature>
<keyword evidence="4" id="KW-1185">Reference proteome</keyword>
<protein>
    <recommendedName>
        <fullName evidence="5">Lipoprotein</fullName>
    </recommendedName>
</protein>
<evidence type="ECO:0008006" key="5">
    <source>
        <dbReference type="Google" id="ProtNLM"/>
    </source>
</evidence>
<sequence>MKKLWMILLTAAFLLVLAGCNQTAEDVSGSEPETNETEPAEQEAQEEQVEEEKELTLEEVYNKTMEASNSLKSFSMTTDMDMSMTSNLQEEAMNMSTSMNGQIVAEPLAMYQQLTTSVEGTEESFDTEMYVTEDGFFFLEPSNQTWLKMPSEMSGQILGEAAGQQNNPGAELENLKQFIDEFEFQKDETNYILKLKANGDKFAEFANQMLQSAMPQDYEAMGNVFENMAIENLEYEMFIDQESFYPTKLNMILSLTITEGEETLIMDMKMNGSYADFNNATVEVPQQVIDTAQDITAETGL</sequence>
<evidence type="ECO:0000256" key="2">
    <source>
        <dbReference type="SAM" id="SignalP"/>
    </source>
</evidence>
<dbReference type="EMBL" id="OAOP01000005">
    <property type="protein sequence ID" value="SNX71236.1"/>
    <property type="molecule type" value="Genomic_DNA"/>
</dbReference>
<name>A0A285CW23_9BACI</name>
<organism evidence="3 4">
    <name type="scientific">Bacillus oleivorans</name>
    <dbReference type="NCBI Taxonomy" id="1448271"/>
    <lineage>
        <taxon>Bacteria</taxon>
        <taxon>Bacillati</taxon>
        <taxon>Bacillota</taxon>
        <taxon>Bacilli</taxon>
        <taxon>Bacillales</taxon>
        <taxon>Bacillaceae</taxon>
        <taxon>Bacillus</taxon>
    </lineage>
</organism>
<feature type="region of interest" description="Disordered" evidence="1">
    <location>
        <begin position="25"/>
        <end position="51"/>
    </location>
</feature>